<dbReference type="EMBL" id="VCKZ01000271">
    <property type="protein sequence ID" value="TMR32328.1"/>
    <property type="molecule type" value="Genomic_DNA"/>
</dbReference>
<keyword evidence="3" id="KW-1185">Reference proteome</keyword>
<proteinExistence type="predicted"/>
<dbReference type="InterPro" id="IPR029021">
    <property type="entry name" value="Prot-tyrosine_phosphatase-like"/>
</dbReference>
<dbReference type="RefSeq" id="WP_138639852.1">
    <property type="nucleotide sequence ID" value="NZ_VCKZ01000271.1"/>
</dbReference>
<feature type="region of interest" description="Disordered" evidence="1">
    <location>
        <begin position="1"/>
        <end position="25"/>
    </location>
</feature>
<dbReference type="PROSITE" id="PS00383">
    <property type="entry name" value="TYR_PHOSPHATASE_1"/>
    <property type="match status" value="1"/>
</dbReference>
<protein>
    <submittedName>
        <fullName evidence="2">Tyrosine-protein phosphatase</fullName>
    </submittedName>
</protein>
<dbReference type="Proteomes" id="UP000305238">
    <property type="component" value="Unassembled WGS sequence"/>
</dbReference>
<comment type="caution">
    <text evidence="2">The sequence shown here is derived from an EMBL/GenBank/DDBJ whole genome shotgun (WGS) entry which is preliminary data.</text>
</comment>
<dbReference type="OrthoDB" id="1188001at2"/>
<gene>
    <name evidence="2" type="ORF">ETD96_29970</name>
</gene>
<evidence type="ECO:0000313" key="2">
    <source>
        <dbReference type="EMBL" id="TMR32328.1"/>
    </source>
</evidence>
<dbReference type="InterPro" id="IPR016130">
    <property type="entry name" value="Tyr_Pase_AS"/>
</dbReference>
<reference evidence="2 3" key="1">
    <citation type="submission" date="2019-05" db="EMBL/GenBank/DDBJ databases">
        <title>Draft genome sequence of Actinomadura geliboluensis A8036.</title>
        <authorList>
            <person name="Saricaoglu S."/>
            <person name="Isik K."/>
        </authorList>
    </citation>
    <scope>NUCLEOTIDE SEQUENCE [LARGE SCALE GENOMIC DNA]</scope>
    <source>
        <strain evidence="2 3">A8036</strain>
    </source>
</reference>
<evidence type="ECO:0000256" key="1">
    <source>
        <dbReference type="SAM" id="MobiDB-lite"/>
    </source>
</evidence>
<dbReference type="GO" id="GO:0004721">
    <property type="term" value="F:phosphoprotein phosphatase activity"/>
    <property type="evidence" value="ECO:0007669"/>
    <property type="project" value="InterPro"/>
</dbReference>
<dbReference type="Gene3D" id="3.90.190.10">
    <property type="entry name" value="Protein tyrosine phosphatase superfamily"/>
    <property type="match status" value="1"/>
</dbReference>
<dbReference type="AlphaFoldDB" id="A0A5S4GH84"/>
<name>A0A5S4GH84_9ACTN</name>
<sequence>GNCCTPSSSTVPAPPSAHGLPDRPVGRIDVEGTVNFRDLGGYRTFSGARVAAGLVYRAEALNHLTDAGLATFAGLGVQRVVDLRTPLEVAQDGPDRLPADLAVTRRPIGDTGMYAAVTAAIGSKDPARQQAVLGAGRGEEIMRTLYRSFVTDPESRAAFGGTLRELADAPSRPMVFHCTSGKDRTGWLGYLLLRSLGVPEATARRDFLLSNQYRAAADARTREGLKAGGYMRDPDLLIPVHEVRPAYLDAALDQVRRSYGSVDRYLRVGLGLDGGTRARLWRGLLTR</sequence>
<dbReference type="SUPFAM" id="SSF52799">
    <property type="entry name" value="(Phosphotyrosine protein) phosphatases II"/>
    <property type="match status" value="1"/>
</dbReference>
<feature type="non-terminal residue" evidence="2">
    <location>
        <position position="1"/>
    </location>
</feature>
<accession>A0A5S4GH84</accession>
<feature type="compositionally biased region" description="Low complexity" evidence="1">
    <location>
        <begin position="1"/>
        <end position="11"/>
    </location>
</feature>
<evidence type="ECO:0000313" key="3">
    <source>
        <dbReference type="Proteomes" id="UP000305238"/>
    </source>
</evidence>
<dbReference type="InterPro" id="IPR026893">
    <property type="entry name" value="Tyr/Ser_Pase_IphP-type"/>
</dbReference>
<organism evidence="2 3">
    <name type="scientific">Actinomadura geliboluensis</name>
    <dbReference type="NCBI Taxonomy" id="882440"/>
    <lineage>
        <taxon>Bacteria</taxon>
        <taxon>Bacillati</taxon>
        <taxon>Actinomycetota</taxon>
        <taxon>Actinomycetes</taxon>
        <taxon>Streptosporangiales</taxon>
        <taxon>Thermomonosporaceae</taxon>
        <taxon>Actinomadura</taxon>
    </lineage>
</organism>
<dbReference type="Pfam" id="PF13350">
    <property type="entry name" value="Y_phosphatase3"/>
    <property type="match status" value="1"/>
</dbReference>